<evidence type="ECO:0000313" key="2">
    <source>
        <dbReference type="EMBL" id="KOF80925.1"/>
    </source>
</evidence>
<reference evidence="2" key="1">
    <citation type="submission" date="2015-07" db="EMBL/GenBank/DDBJ databases">
        <title>MeaNS - Measles Nucleotide Surveillance Program.</title>
        <authorList>
            <person name="Tran T."/>
            <person name="Druce J."/>
        </authorList>
    </citation>
    <scope>NUCLEOTIDE SEQUENCE</scope>
    <source>
        <strain evidence="2">UCB-OBI-ISO-001</strain>
        <tissue evidence="2">Gonad</tissue>
    </source>
</reference>
<dbReference type="OrthoDB" id="2192561at2759"/>
<organism evidence="2">
    <name type="scientific">Octopus bimaculoides</name>
    <name type="common">California two-spotted octopus</name>
    <dbReference type="NCBI Taxonomy" id="37653"/>
    <lineage>
        <taxon>Eukaryota</taxon>
        <taxon>Metazoa</taxon>
        <taxon>Spiralia</taxon>
        <taxon>Lophotrochozoa</taxon>
        <taxon>Mollusca</taxon>
        <taxon>Cephalopoda</taxon>
        <taxon>Coleoidea</taxon>
        <taxon>Octopodiformes</taxon>
        <taxon>Octopoda</taxon>
        <taxon>Incirrata</taxon>
        <taxon>Octopodidae</taxon>
        <taxon>Octopus</taxon>
    </lineage>
</organism>
<accession>A0A0L8GWC9</accession>
<dbReference type="PANTHER" id="PTHR12821">
    <property type="entry name" value="BYSTIN"/>
    <property type="match status" value="1"/>
</dbReference>
<proteinExistence type="inferred from homology"/>
<gene>
    <name evidence="2" type="ORF">OCBIM_22027210mg</name>
</gene>
<name>A0A0L8GWC9_OCTBM</name>
<evidence type="ECO:0000256" key="1">
    <source>
        <dbReference type="ARBA" id="ARBA00007114"/>
    </source>
</evidence>
<dbReference type="GO" id="GO:0005737">
    <property type="term" value="C:cytoplasm"/>
    <property type="evidence" value="ECO:0007669"/>
    <property type="project" value="TreeGrafter"/>
</dbReference>
<dbReference type="AlphaFoldDB" id="A0A0L8GWC9"/>
<evidence type="ECO:0008006" key="3">
    <source>
        <dbReference type="Google" id="ProtNLM"/>
    </source>
</evidence>
<dbReference type="EMBL" id="KQ420220">
    <property type="protein sequence ID" value="KOF80925.1"/>
    <property type="molecule type" value="Genomic_DNA"/>
</dbReference>
<dbReference type="GO" id="GO:0005730">
    <property type="term" value="C:nucleolus"/>
    <property type="evidence" value="ECO:0007669"/>
    <property type="project" value="TreeGrafter"/>
</dbReference>
<dbReference type="GO" id="GO:0006364">
    <property type="term" value="P:rRNA processing"/>
    <property type="evidence" value="ECO:0007669"/>
    <property type="project" value="TreeGrafter"/>
</dbReference>
<dbReference type="GO" id="GO:0030515">
    <property type="term" value="F:snoRNA binding"/>
    <property type="evidence" value="ECO:0007669"/>
    <property type="project" value="TreeGrafter"/>
</dbReference>
<dbReference type="PANTHER" id="PTHR12821:SF0">
    <property type="entry name" value="BYSTIN"/>
    <property type="match status" value="1"/>
</dbReference>
<dbReference type="STRING" id="37653.A0A0L8GWC9"/>
<sequence length="230" mass="25973">MPVACEQNIGLTPVKVAHKKKHHLSVAIASIAGLALVPVARLKCELIDQSLLKESFGNIFSLLFQSLRKALFKPAAFFKGILIPLCEADCTLREATIVASILIKYSVPMLHAAAAMLKLAEMNYNGGTSIFLRALLDKKYALPYRVIDGIVYHFLGFSREQRRLPVLWHQSFLTFVQRYKENVSSEQKESLLEVLKVHNHAEITPDIRWELLNSKCRDDVKEEPATMDVQ</sequence>
<comment type="similarity">
    <text evidence="1">Belongs to the bystin family.</text>
</comment>
<protein>
    <recommendedName>
        <fullName evidence="3">Bystin</fullName>
    </recommendedName>
</protein>
<dbReference type="InterPro" id="IPR007955">
    <property type="entry name" value="Bystin"/>
</dbReference>
<dbReference type="Pfam" id="PF05291">
    <property type="entry name" value="Bystin"/>
    <property type="match status" value="1"/>
</dbReference>
<dbReference type="GO" id="GO:0030688">
    <property type="term" value="C:preribosome, small subunit precursor"/>
    <property type="evidence" value="ECO:0007669"/>
    <property type="project" value="TreeGrafter"/>
</dbReference>